<organism evidence="2">
    <name type="scientific">mine drainage metagenome</name>
    <dbReference type="NCBI Taxonomy" id="410659"/>
    <lineage>
        <taxon>unclassified sequences</taxon>
        <taxon>metagenomes</taxon>
        <taxon>ecological metagenomes</taxon>
    </lineage>
</organism>
<name>A0A1J5PLX5_9ZZZZ</name>
<comment type="caution">
    <text evidence="2">The sequence shown here is derived from an EMBL/GenBank/DDBJ whole genome shotgun (WGS) entry which is preliminary data.</text>
</comment>
<feature type="compositionally biased region" description="Basic and acidic residues" evidence="1">
    <location>
        <begin position="70"/>
        <end position="83"/>
    </location>
</feature>
<dbReference type="EMBL" id="MLJW01003545">
    <property type="protein sequence ID" value="OIQ71824.1"/>
    <property type="molecule type" value="Genomic_DNA"/>
</dbReference>
<dbReference type="AlphaFoldDB" id="A0A1J5PLX5"/>
<feature type="compositionally biased region" description="Basic and acidic residues" evidence="1">
    <location>
        <begin position="119"/>
        <end position="131"/>
    </location>
</feature>
<gene>
    <name evidence="2" type="ORF">GALL_465570</name>
</gene>
<accession>A0A1J5PLX5</accession>
<evidence type="ECO:0000256" key="1">
    <source>
        <dbReference type="SAM" id="MobiDB-lite"/>
    </source>
</evidence>
<feature type="compositionally biased region" description="Gly residues" evidence="1">
    <location>
        <begin position="109"/>
        <end position="118"/>
    </location>
</feature>
<feature type="region of interest" description="Disordered" evidence="1">
    <location>
        <begin position="1"/>
        <end position="168"/>
    </location>
</feature>
<reference evidence="2" key="1">
    <citation type="submission" date="2016-10" db="EMBL/GenBank/DDBJ databases">
        <title>Sequence of Gallionella enrichment culture.</title>
        <authorList>
            <person name="Poehlein A."/>
            <person name="Muehling M."/>
            <person name="Daniel R."/>
        </authorList>
    </citation>
    <scope>NUCLEOTIDE SEQUENCE</scope>
</reference>
<proteinExistence type="predicted"/>
<evidence type="ECO:0000313" key="2">
    <source>
        <dbReference type="EMBL" id="OIQ71824.1"/>
    </source>
</evidence>
<sequence>MALVRQREGAGIGVGAAEKGGVGGAGAAPDRLDDDVDQHAGAKRHYREHKAPEARWHLWRGQGAGGEEGDQAREAEEVGRAPEHVAQGFQRRVADQPEAGRGAVEQRGGRGIKAGGGGEKCDAGKGERGEGEAGSVKAGSVKAGAPHRTGSISAPDRWQERAASGLQGRGCRVLVRQMRAS</sequence>
<feature type="compositionally biased region" description="Gly residues" evidence="1">
    <location>
        <begin position="10"/>
        <end position="26"/>
    </location>
</feature>
<protein>
    <submittedName>
        <fullName evidence="2">Uncharacterized protein</fullName>
    </submittedName>
</protein>